<dbReference type="PANTHER" id="PTHR40761">
    <property type="entry name" value="CONSERVED INTEGRAL MEMBRANE ALANINE VALINE AND LEUCINE RICH PROTEIN-RELATED"/>
    <property type="match status" value="1"/>
</dbReference>
<proteinExistence type="predicted"/>
<sequence>MLQHALVVAAALAGAVFAAIGIVVRQRATMDVPRDRGVSTVMWSTLLRRPLWWAGTGSAVTGYAFQAVALAYGSLLLVAPLMVSALLFALPLSARLAHRRVSHAEWGWAVVLTIALGVFVALARTKPGDYEGAELPAVIVAGISLVFVAGCLLVALRLSNWRRALLLAVGVGVLFGVVAVLTKLVMHIVREGSILRLMTTPVLYVVIAVGVIATLLQQSAFHAGSLRASVPAMLVLEPVVAVLLGEVVLGEHLAVSKPAAVALAIAFVTMAAATIALGRDEGALEEELEAQAKKRVPGGASASAHPRPDAAD</sequence>
<evidence type="ECO:0000256" key="2">
    <source>
        <dbReference type="SAM" id="Phobius"/>
    </source>
</evidence>
<feature type="transmembrane region" description="Helical" evidence="2">
    <location>
        <begin position="194"/>
        <end position="216"/>
    </location>
</feature>
<dbReference type="PANTHER" id="PTHR40761:SF1">
    <property type="entry name" value="CONSERVED INTEGRAL MEMBRANE ALANINE VALINE AND LEUCINE RICH PROTEIN-RELATED"/>
    <property type="match status" value="1"/>
</dbReference>
<feature type="transmembrane region" description="Helical" evidence="2">
    <location>
        <begin position="106"/>
        <end position="123"/>
    </location>
</feature>
<feature type="transmembrane region" description="Helical" evidence="2">
    <location>
        <begin position="51"/>
        <end position="69"/>
    </location>
</feature>
<keyword evidence="2" id="KW-0812">Transmembrane</keyword>
<dbReference type="AlphaFoldDB" id="A0A1Y5NWQ3"/>
<dbReference type="NCBIfam" id="NF038012">
    <property type="entry name" value="DMT_1"/>
    <property type="match status" value="1"/>
</dbReference>
<feature type="transmembrane region" description="Helical" evidence="2">
    <location>
        <begin position="259"/>
        <end position="278"/>
    </location>
</feature>
<evidence type="ECO:0000256" key="1">
    <source>
        <dbReference type="SAM" id="MobiDB-lite"/>
    </source>
</evidence>
<dbReference type="EMBL" id="FLQS01000001">
    <property type="protein sequence ID" value="SBS70803.1"/>
    <property type="molecule type" value="Genomic_DNA"/>
</dbReference>
<feature type="transmembrane region" description="Helical" evidence="2">
    <location>
        <begin position="6"/>
        <end position="24"/>
    </location>
</feature>
<keyword evidence="2" id="KW-1133">Transmembrane helix</keyword>
<accession>A0A1Y5NWQ3</accession>
<keyword evidence="2" id="KW-0472">Membrane</keyword>
<feature type="transmembrane region" description="Helical" evidence="2">
    <location>
        <begin position="165"/>
        <end position="188"/>
    </location>
</feature>
<gene>
    <name evidence="3" type="ORF">MHPYR_10325</name>
</gene>
<reference evidence="3" key="1">
    <citation type="submission" date="2016-03" db="EMBL/GenBank/DDBJ databases">
        <authorList>
            <person name="Ploux O."/>
        </authorList>
    </citation>
    <scope>NUCLEOTIDE SEQUENCE</scope>
    <source>
        <strain evidence="3">UC10</strain>
    </source>
</reference>
<feature type="transmembrane region" description="Helical" evidence="2">
    <location>
        <begin position="228"/>
        <end position="247"/>
    </location>
</feature>
<organism evidence="3">
    <name type="scientific">uncultured Mycobacterium sp</name>
    <dbReference type="NCBI Taxonomy" id="171292"/>
    <lineage>
        <taxon>Bacteria</taxon>
        <taxon>Bacillati</taxon>
        <taxon>Actinomycetota</taxon>
        <taxon>Actinomycetes</taxon>
        <taxon>Mycobacteriales</taxon>
        <taxon>Mycobacteriaceae</taxon>
        <taxon>Mycobacterium</taxon>
        <taxon>environmental samples</taxon>
    </lineage>
</organism>
<protein>
    <submittedName>
        <fullName evidence="3">Uncharacterized protein</fullName>
    </submittedName>
</protein>
<feature type="transmembrane region" description="Helical" evidence="2">
    <location>
        <begin position="75"/>
        <end position="94"/>
    </location>
</feature>
<evidence type="ECO:0000313" key="3">
    <source>
        <dbReference type="EMBL" id="SBS70803.1"/>
    </source>
</evidence>
<feature type="transmembrane region" description="Helical" evidence="2">
    <location>
        <begin position="135"/>
        <end position="158"/>
    </location>
</feature>
<name>A0A1Y5NWQ3_9MYCO</name>
<feature type="region of interest" description="Disordered" evidence="1">
    <location>
        <begin position="289"/>
        <end position="312"/>
    </location>
</feature>